<evidence type="ECO:0000313" key="1">
    <source>
        <dbReference type="EMBL" id="GAF74578.1"/>
    </source>
</evidence>
<organism evidence="1">
    <name type="scientific">marine sediment metagenome</name>
    <dbReference type="NCBI Taxonomy" id="412755"/>
    <lineage>
        <taxon>unclassified sequences</taxon>
        <taxon>metagenomes</taxon>
        <taxon>ecological metagenomes</taxon>
    </lineage>
</organism>
<reference evidence="1" key="1">
    <citation type="journal article" date="2014" name="Front. Microbiol.">
        <title>High frequency of phylogenetically diverse reductive dehalogenase-homologous genes in deep subseafloor sedimentary metagenomes.</title>
        <authorList>
            <person name="Kawai M."/>
            <person name="Futagami T."/>
            <person name="Toyoda A."/>
            <person name="Takaki Y."/>
            <person name="Nishi S."/>
            <person name="Hori S."/>
            <person name="Arai W."/>
            <person name="Tsubouchi T."/>
            <person name="Morono Y."/>
            <person name="Uchiyama I."/>
            <person name="Ito T."/>
            <person name="Fujiyama A."/>
            <person name="Inagaki F."/>
            <person name="Takami H."/>
        </authorList>
    </citation>
    <scope>NUCLEOTIDE SEQUENCE</scope>
    <source>
        <strain evidence="1">Expedition CK06-06</strain>
    </source>
</reference>
<dbReference type="AlphaFoldDB" id="X0S0K1"/>
<accession>X0S0K1</accession>
<name>X0S0K1_9ZZZZ</name>
<feature type="non-terminal residue" evidence="1">
    <location>
        <position position="132"/>
    </location>
</feature>
<protein>
    <submittedName>
        <fullName evidence="1">Uncharacterized protein</fullName>
    </submittedName>
</protein>
<dbReference type="EMBL" id="BARS01009433">
    <property type="protein sequence ID" value="GAF74578.1"/>
    <property type="molecule type" value="Genomic_DNA"/>
</dbReference>
<sequence>MLNVFLGIIVVVLAVAALAMTGVFGDFSSRGRSSRGPRQSESLLLKVGGLHCRVLLTRAKKDAKVKETLGIEICGRIRAPEDVDKAIVRISLCDITNGQSKSVPVYSRLKQGRQGGESDFVYEAPLGKLPSS</sequence>
<comment type="caution">
    <text evidence="1">The sequence shown here is derived from an EMBL/GenBank/DDBJ whole genome shotgun (WGS) entry which is preliminary data.</text>
</comment>
<gene>
    <name evidence="1" type="ORF">S01H1_17742</name>
</gene>
<proteinExistence type="predicted"/>